<feature type="region of interest" description="Disordered" evidence="2">
    <location>
        <begin position="1359"/>
        <end position="1383"/>
    </location>
</feature>
<dbReference type="Gene3D" id="3.10.10.10">
    <property type="entry name" value="HIV Type 1 Reverse Transcriptase, subunit A, domain 1"/>
    <property type="match status" value="2"/>
</dbReference>
<dbReference type="PANTHER" id="PTHR34072:SF52">
    <property type="entry name" value="RIBONUCLEASE H"/>
    <property type="match status" value="1"/>
</dbReference>
<dbReference type="GO" id="GO:0015074">
    <property type="term" value="P:DNA integration"/>
    <property type="evidence" value="ECO:0007669"/>
    <property type="project" value="InterPro"/>
</dbReference>
<dbReference type="GO" id="GO:0003676">
    <property type="term" value="F:nucleic acid binding"/>
    <property type="evidence" value="ECO:0007669"/>
    <property type="project" value="InterPro"/>
</dbReference>
<proteinExistence type="predicted"/>
<dbReference type="InterPro" id="IPR043128">
    <property type="entry name" value="Rev_trsase/Diguanyl_cyclase"/>
</dbReference>
<feature type="region of interest" description="Disordered" evidence="2">
    <location>
        <begin position="173"/>
        <end position="222"/>
    </location>
</feature>
<evidence type="ECO:0000313" key="4">
    <source>
        <dbReference type="EMBL" id="GEU44536.1"/>
    </source>
</evidence>
<keyword evidence="1" id="KW-0175">Coiled coil</keyword>
<evidence type="ECO:0000256" key="1">
    <source>
        <dbReference type="SAM" id="Coils"/>
    </source>
</evidence>
<dbReference type="SUPFAM" id="SSF53098">
    <property type="entry name" value="Ribonuclease H-like"/>
    <property type="match status" value="1"/>
</dbReference>
<feature type="compositionally biased region" description="Polar residues" evidence="2">
    <location>
        <begin position="1360"/>
        <end position="1371"/>
    </location>
</feature>
<dbReference type="InterPro" id="IPR001584">
    <property type="entry name" value="Integrase_cat-core"/>
</dbReference>
<dbReference type="SUPFAM" id="SSF56672">
    <property type="entry name" value="DNA/RNA polymerases"/>
    <property type="match status" value="1"/>
</dbReference>
<dbReference type="Pfam" id="PF24626">
    <property type="entry name" value="SH3_Tf2-1"/>
    <property type="match status" value="1"/>
</dbReference>
<dbReference type="Gene3D" id="3.30.70.270">
    <property type="match status" value="1"/>
</dbReference>
<gene>
    <name evidence="4" type="ORF">Tci_016514</name>
</gene>
<feature type="coiled-coil region" evidence="1">
    <location>
        <begin position="726"/>
        <end position="753"/>
    </location>
</feature>
<dbReference type="InterPro" id="IPR056924">
    <property type="entry name" value="SH3_Tf2-1"/>
</dbReference>
<evidence type="ECO:0000259" key="3">
    <source>
        <dbReference type="PROSITE" id="PS50994"/>
    </source>
</evidence>
<dbReference type="InterPro" id="IPR043502">
    <property type="entry name" value="DNA/RNA_pol_sf"/>
</dbReference>
<accession>A0A6L2K597</accession>
<organism evidence="4">
    <name type="scientific">Tanacetum cinerariifolium</name>
    <name type="common">Dalmatian daisy</name>
    <name type="synonym">Chrysanthemum cinerariifolium</name>
    <dbReference type="NCBI Taxonomy" id="118510"/>
    <lineage>
        <taxon>Eukaryota</taxon>
        <taxon>Viridiplantae</taxon>
        <taxon>Streptophyta</taxon>
        <taxon>Embryophyta</taxon>
        <taxon>Tracheophyta</taxon>
        <taxon>Spermatophyta</taxon>
        <taxon>Magnoliopsida</taxon>
        <taxon>eudicotyledons</taxon>
        <taxon>Gunneridae</taxon>
        <taxon>Pentapetalae</taxon>
        <taxon>asterids</taxon>
        <taxon>campanulids</taxon>
        <taxon>Asterales</taxon>
        <taxon>Asteraceae</taxon>
        <taxon>Asteroideae</taxon>
        <taxon>Anthemideae</taxon>
        <taxon>Anthemidinae</taxon>
        <taxon>Tanacetum</taxon>
    </lineage>
</organism>
<name>A0A6L2K597_TANCI</name>
<dbReference type="PANTHER" id="PTHR34072">
    <property type="entry name" value="ENZYMATIC POLYPROTEIN-RELATED"/>
    <property type="match status" value="1"/>
</dbReference>
<dbReference type="PROSITE" id="PS50994">
    <property type="entry name" value="INTEGRASE"/>
    <property type="match status" value="1"/>
</dbReference>
<dbReference type="InterPro" id="IPR012337">
    <property type="entry name" value="RNaseH-like_sf"/>
</dbReference>
<comment type="caution">
    <text evidence="4">The sequence shown here is derived from an EMBL/GenBank/DDBJ whole genome shotgun (WGS) entry which is preliminary data.</text>
</comment>
<dbReference type="InterPro" id="IPR036397">
    <property type="entry name" value="RNaseH_sf"/>
</dbReference>
<reference evidence="4" key="1">
    <citation type="journal article" date="2019" name="Sci. Rep.">
        <title>Draft genome of Tanacetum cinerariifolium, the natural source of mosquito coil.</title>
        <authorList>
            <person name="Yamashiro T."/>
            <person name="Shiraishi A."/>
            <person name="Satake H."/>
            <person name="Nakayama K."/>
        </authorList>
    </citation>
    <scope>NUCLEOTIDE SEQUENCE</scope>
</reference>
<dbReference type="Gene3D" id="2.40.70.10">
    <property type="entry name" value="Acid Proteases"/>
    <property type="match status" value="1"/>
</dbReference>
<feature type="region of interest" description="Disordered" evidence="2">
    <location>
        <begin position="893"/>
        <end position="914"/>
    </location>
</feature>
<dbReference type="InterPro" id="IPR005162">
    <property type="entry name" value="Retrotrans_gag_dom"/>
</dbReference>
<dbReference type="Pfam" id="PF17919">
    <property type="entry name" value="RT_RNaseH_2"/>
    <property type="match status" value="1"/>
</dbReference>
<sequence length="1713" mass="192798">MMVLKESPTSPPLLHISCEIYFPLLNVIENNDHGGYTYKEFLACNPKEYDGKGGAIVYTRWIEKMESVQDMSGCRDSQNVKYTSGLFVGTALMWWNSQIHTLGWEAVVGMEAAVGMSWGDFKTLTREEFCPSNEMKRLETELWNHVMVGAVHAAYTDRFHELARLVPQLATPEGKRIERNGSIKNPEKRGNEGEPSKDMNGREYKKRTRTKNAFGITTSPVKREKTGAVPKCTTYNTHHPRELPCRVESCSKAKRNHQNQVVDVNEGQGRRNQRNQARDIEPSDLGFGYEIKIASGQLVEIDKVIKGCKLEIKGHVFDINLIPFGSKSFNVIIGMDWFSDHKVEIICHENVVRIPLLDGKFRIELVLGAMSVAKSPYCLAPSELEELSGQLKELQDKGFIRPILSPWGAPLRVHEDDIPKTAFRTRYEHFEVTVMPFGLTNTPMVFMDLMNQENAFQTLKDKLCNAPVLALPDGLKYFVVYCDASGLGLGCVLMQRGKVIAYASRQLKIHEENYTTHDLELEIFSDYDCEIRYHPGKENVVADALSRKEIVKPKRVGDMNMTLQSSIKDRILTAQKEAFDESTGLKKEWKWEGIAMDFVTKLPKTSGGHDTIWVIVDRLTKSAHFLPMREDFKMDRLARLYLNEIVARHDVPISIISDRDSRFTSRFWQSIQEALRNRLDMSITYHPQTDGQSERTIQTLEDMLRECILDFGGKVGVGQLIGPELVQETTEKISQIKDRLKAARDRQKSYADKRRKPLEFSVGDYVLLKVSLWKGVVRFEKKGKLTPRFVGPFEIIEKVGPVAYRLDFLKELNGVHDMFHVSNLKKCLADPTLQVPLDEIRVDDKLNFVEKPVKILEREVKKLKRSTISFVKIFLLPVARFLSFSSSECSVKENQENDKIGSKPDKNEKHGEARKSLKQLQWIKEEKPKKTQKEWSITHTRCVVVLSKKKAKKNLSENLPAMGLEPIPPHSLPNVFSRSKIGEVNINTLTMEQYLALTCGNQATGVVKPEIRGNVDRLPPRTINTWNLLKKAFIQRYCPPFKMAKQLEEIHNFKQEGDETLYQAWERYNDLLFKCPTYDLNSHQKKWHDGSISRKISNGSSDGIAAITNNLDSLGRDTKKLKENVHAIQVGCETSEETNRERDIDLSSVVKLKVHWCKKILEQKGDGHEFWESCDPYDDQCDGGDFLDSTKKKCVEMCGDGDGGVRECDNGIYRIRLDLLLRIEAIVIVVDGGLVDRAILDSMVWRHPTVAIDDPKLATGSFKMADVRRLRAHVIKLKDMLRDMPEGVLVLSGLSRVWKSRVCDSGLQGANGNVMGIHDFICLSEWTGAEILAKVKASHKRKASTSGATSSHVAKCTRSVMAQSSGSTTRPSLFVENSNDESDDDGDACIEIQLITPLCTVVMILSLGNQGGNFTAPAAEGPNTQDSRVKGIMANDVVVPSVGVSRSRPSFRPAPSFRDVSRDSIYTDFFPFLPVLSMPLILKVSRLNDKLSSFDDSFVKSKAKGKERKKKIKSLTKSLDNLHVEVAHLFTVLNRATVLEAEKDEEILRLKDTPPDAGFERMLSMHQTKDEFAVVLKKMAHLCLVHRGARVSPSIAKESTVTHASKSLELPTNVSPTSSAIDSGQNKEWGISYNMDDDVAEVTVVGSERVSSGPGNVVVALYVGKKCDGSLPSFAISEEAIDNPSEVSPGYVVLVFMSSWLLVKCRFGYTVSS</sequence>
<feature type="domain" description="Integrase catalytic" evidence="3">
    <location>
        <begin position="586"/>
        <end position="765"/>
    </location>
</feature>
<dbReference type="InterPro" id="IPR021109">
    <property type="entry name" value="Peptidase_aspartic_dom_sf"/>
</dbReference>
<dbReference type="Gene3D" id="3.30.420.10">
    <property type="entry name" value="Ribonuclease H-like superfamily/Ribonuclease H"/>
    <property type="match status" value="1"/>
</dbReference>
<dbReference type="Pfam" id="PF08284">
    <property type="entry name" value="RVP_2"/>
    <property type="match status" value="1"/>
</dbReference>
<feature type="compositionally biased region" description="Basic and acidic residues" evidence="2">
    <location>
        <begin position="173"/>
        <end position="203"/>
    </location>
</feature>
<dbReference type="InterPro" id="IPR041577">
    <property type="entry name" value="RT_RNaseH_2"/>
</dbReference>
<evidence type="ECO:0000256" key="2">
    <source>
        <dbReference type="SAM" id="MobiDB-lite"/>
    </source>
</evidence>
<protein>
    <recommendedName>
        <fullName evidence="3">Integrase catalytic domain-containing protein</fullName>
    </recommendedName>
</protein>
<dbReference type="Pfam" id="PF03732">
    <property type="entry name" value="Retrotrans_gag"/>
    <property type="match status" value="1"/>
</dbReference>
<dbReference type="EMBL" id="BKCJ010001859">
    <property type="protein sequence ID" value="GEU44536.1"/>
    <property type="molecule type" value="Genomic_DNA"/>
</dbReference>